<keyword evidence="1" id="KW-0812">Transmembrane</keyword>
<organism evidence="2">
    <name type="scientific">marine sediment metagenome</name>
    <dbReference type="NCBI Taxonomy" id="412755"/>
    <lineage>
        <taxon>unclassified sequences</taxon>
        <taxon>metagenomes</taxon>
        <taxon>ecological metagenomes</taxon>
    </lineage>
</organism>
<dbReference type="EMBL" id="LAZR01004441">
    <property type="protein sequence ID" value="KKN08555.1"/>
    <property type="molecule type" value="Genomic_DNA"/>
</dbReference>
<feature type="transmembrane region" description="Helical" evidence="1">
    <location>
        <begin position="7"/>
        <end position="29"/>
    </location>
</feature>
<keyword evidence="1" id="KW-1133">Transmembrane helix</keyword>
<dbReference type="AlphaFoldDB" id="A0A0F9MMN1"/>
<proteinExistence type="predicted"/>
<evidence type="ECO:0000313" key="2">
    <source>
        <dbReference type="EMBL" id="KKN08555.1"/>
    </source>
</evidence>
<sequence>MVSIRMWRAIGIAGAGFAGAMLLGITKVINILPDTNLFNTGITPGLVFGIWLIVIAIAIQKNRI</sequence>
<reference evidence="2" key="1">
    <citation type="journal article" date="2015" name="Nature">
        <title>Complex archaea that bridge the gap between prokaryotes and eukaryotes.</title>
        <authorList>
            <person name="Spang A."/>
            <person name="Saw J.H."/>
            <person name="Jorgensen S.L."/>
            <person name="Zaremba-Niedzwiedzka K."/>
            <person name="Martijn J."/>
            <person name="Lind A.E."/>
            <person name="van Eijk R."/>
            <person name="Schleper C."/>
            <person name="Guy L."/>
            <person name="Ettema T.J."/>
        </authorList>
    </citation>
    <scope>NUCLEOTIDE SEQUENCE</scope>
</reference>
<protein>
    <submittedName>
        <fullName evidence="2">Uncharacterized protein</fullName>
    </submittedName>
</protein>
<keyword evidence="1" id="KW-0472">Membrane</keyword>
<feature type="transmembrane region" description="Helical" evidence="1">
    <location>
        <begin position="41"/>
        <end position="59"/>
    </location>
</feature>
<gene>
    <name evidence="2" type="ORF">LCGC14_1055550</name>
</gene>
<accession>A0A0F9MMN1</accession>
<name>A0A0F9MMN1_9ZZZZ</name>
<comment type="caution">
    <text evidence="2">The sequence shown here is derived from an EMBL/GenBank/DDBJ whole genome shotgun (WGS) entry which is preliminary data.</text>
</comment>
<evidence type="ECO:0000256" key="1">
    <source>
        <dbReference type="SAM" id="Phobius"/>
    </source>
</evidence>